<protein>
    <submittedName>
        <fullName evidence="1">Uncharacterized protein</fullName>
    </submittedName>
</protein>
<sequence>MPEIVPSSFDYVVRPDAEVVQQAVGQLPWRHNLVPLIKLKTVEQLLAYGCPGFLQQAVAKTERLSSGALLT</sequence>
<dbReference type="EMBL" id="JBEWZI010000012">
    <property type="protein sequence ID" value="MET7014990.1"/>
    <property type="molecule type" value="Genomic_DNA"/>
</dbReference>
<keyword evidence="2" id="KW-1185">Reference proteome</keyword>
<accession>A0ABV2TM48</accession>
<comment type="caution">
    <text evidence="1">The sequence shown here is derived from an EMBL/GenBank/DDBJ whole genome shotgun (WGS) entry which is preliminary data.</text>
</comment>
<gene>
    <name evidence="1" type="ORF">ABXR19_12375</name>
</gene>
<proteinExistence type="predicted"/>
<evidence type="ECO:0000313" key="2">
    <source>
        <dbReference type="Proteomes" id="UP001549691"/>
    </source>
</evidence>
<dbReference type="RefSeq" id="WP_354601453.1">
    <property type="nucleotide sequence ID" value="NZ_JBEWZI010000012.1"/>
</dbReference>
<reference evidence="1 2" key="1">
    <citation type="submission" date="2024-07" db="EMBL/GenBank/DDBJ databases">
        <title>Uliginosibacterium flavum JJ3220;KACC:17644.</title>
        <authorList>
            <person name="Kim M.K."/>
        </authorList>
    </citation>
    <scope>NUCLEOTIDE SEQUENCE [LARGE SCALE GENOMIC DNA]</scope>
    <source>
        <strain evidence="1 2">KACC:17644</strain>
    </source>
</reference>
<organism evidence="1 2">
    <name type="scientific">Uliginosibacterium flavum</name>
    <dbReference type="NCBI Taxonomy" id="1396831"/>
    <lineage>
        <taxon>Bacteria</taxon>
        <taxon>Pseudomonadati</taxon>
        <taxon>Pseudomonadota</taxon>
        <taxon>Betaproteobacteria</taxon>
        <taxon>Rhodocyclales</taxon>
        <taxon>Zoogloeaceae</taxon>
        <taxon>Uliginosibacterium</taxon>
    </lineage>
</organism>
<dbReference type="Proteomes" id="UP001549691">
    <property type="component" value="Unassembled WGS sequence"/>
</dbReference>
<name>A0ABV2TM48_9RHOO</name>
<evidence type="ECO:0000313" key="1">
    <source>
        <dbReference type="EMBL" id="MET7014990.1"/>
    </source>
</evidence>